<proteinExistence type="predicted"/>
<gene>
    <name evidence="8" type="ORF">DLM86_19445</name>
</gene>
<dbReference type="InterPro" id="IPR016007">
    <property type="entry name" value="Alpha_rhamnosid"/>
</dbReference>
<dbReference type="EMBL" id="QJVJ01000008">
    <property type="protein sequence ID" value="PYI53163.1"/>
    <property type="molecule type" value="Genomic_DNA"/>
</dbReference>
<dbReference type="GO" id="GO:0005975">
    <property type="term" value="P:carbohydrate metabolic process"/>
    <property type="evidence" value="ECO:0007669"/>
    <property type="project" value="InterPro"/>
</dbReference>
<dbReference type="InterPro" id="IPR035398">
    <property type="entry name" value="Bac_rhamnosid_C"/>
</dbReference>
<evidence type="ECO:0000259" key="7">
    <source>
        <dbReference type="Pfam" id="PF17390"/>
    </source>
</evidence>
<dbReference type="AlphaFoldDB" id="A0A2V5K5W7"/>
<comment type="catalytic activity">
    <reaction evidence="1">
        <text>Hydrolysis of terminal non-reducing alpha-L-rhamnose residues in alpha-L-rhamnosides.</text>
        <dbReference type="EC" id="3.2.1.40"/>
    </reaction>
</comment>
<dbReference type="InterPro" id="IPR035396">
    <property type="entry name" value="Bac_rhamnosid6H"/>
</dbReference>
<dbReference type="InterPro" id="IPR013737">
    <property type="entry name" value="Bac_rhamnosid_N"/>
</dbReference>
<dbReference type="GO" id="GO:0030596">
    <property type="term" value="F:alpha-L-rhamnosidase activity"/>
    <property type="evidence" value="ECO:0007669"/>
    <property type="project" value="UniProtKB-EC"/>
</dbReference>
<dbReference type="PANTHER" id="PTHR33307">
    <property type="entry name" value="ALPHA-RHAMNOSIDASE (EUROFUNG)"/>
    <property type="match status" value="1"/>
</dbReference>
<dbReference type="Gene3D" id="2.60.120.260">
    <property type="entry name" value="Galactose-binding domain-like"/>
    <property type="match status" value="2"/>
</dbReference>
<dbReference type="Pfam" id="PF25788">
    <property type="entry name" value="Ig_Rha78A_N"/>
    <property type="match status" value="1"/>
</dbReference>
<feature type="domain" description="Bacterial alpha-L-rhamnosidase N-terminal" evidence="5">
    <location>
        <begin position="156"/>
        <end position="311"/>
    </location>
</feature>
<dbReference type="Pfam" id="PF17389">
    <property type="entry name" value="Bac_rhamnosid6H"/>
    <property type="match status" value="1"/>
</dbReference>
<evidence type="ECO:0000259" key="5">
    <source>
        <dbReference type="Pfam" id="PF08531"/>
    </source>
</evidence>
<dbReference type="InterPro" id="IPR012341">
    <property type="entry name" value="6hp_glycosidase-like_sf"/>
</dbReference>
<feature type="domain" description="Alpha-L-rhamnosidase C-terminal" evidence="7">
    <location>
        <begin position="782"/>
        <end position="849"/>
    </location>
</feature>
<dbReference type="SUPFAM" id="SSF49785">
    <property type="entry name" value="Galactose-binding domain-like"/>
    <property type="match status" value="1"/>
</dbReference>
<dbReference type="Pfam" id="PF05592">
    <property type="entry name" value="Bac_rhamnosid"/>
    <property type="match status" value="1"/>
</dbReference>
<dbReference type="Proteomes" id="UP000247476">
    <property type="component" value="Unassembled WGS sequence"/>
</dbReference>
<keyword evidence="3" id="KW-0378">Hydrolase</keyword>
<dbReference type="Pfam" id="PF08531">
    <property type="entry name" value="Bac_rhamnosid_N"/>
    <property type="match status" value="1"/>
</dbReference>
<dbReference type="InterPro" id="IPR008902">
    <property type="entry name" value="Rhamnosid_concanavalin"/>
</dbReference>
<organism evidence="8 9">
    <name type="scientific">Paenibacillus flagellatus</name>
    <dbReference type="NCBI Taxonomy" id="2211139"/>
    <lineage>
        <taxon>Bacteria</taxon>
        <taxon>Bacillati</taxon>
        <taxon>Bacillota</taxon>
        <taxon>Bacilli</taxon>
        <taxon>Bacillales</taxon>
        <taxon>Paenibacillaceae</taxon>
        <taxon>Paenibacillus</taxon>
    </lineage>
</organism>
<dbReference type="InterPro" id="IPR008928">
    <property type="entry name" value="6-hairpin_glycosidase_sf"/>
</dbReference>
<comment type="caution">
    <text evidence="8">The sequence shown here is derived from an EMBL/GenBank/DDBJ whole genome shotgun (WGS) entry which is preliminary data.</text>
</comment>
<keyword evidence="9" id="KW-1185">Reference proteome</keyword>
<dbReference type="OrthoDB" id="9815108at2"/>
<dbReference type="Gene3D" id="1.50.10.10">
    <property type="match status" value="1"/>
</dbReference>
<evidence type="ECO:0000256" key="2">
    <source>
        <dbReference type="ARBA" id="ARBA00012652"/>
    </source>
</evidence>
<dbReference type="PANTHER" id="PTHR33307:SF6">
    <property type="entry name" value="ALPHA-RHAMNOSIDASE (EUROFUNG)-RELATED"/>
    <property type="match status" value="1"/>
</dbReference>
<dbReference type="Pfam" id="PF17390">
    <property type="entry name" value="Bac_rhamnosid_C"/>
    <property type="match status" value="1"/>
</dbReference>
<dbReference type="Gene3D" id="2.60.40.10">
    <property type="entry name" value="Immunoglobulins"/>
    <property type="match status" value="1"/>
</dbReference>
<dbReference type="InterPro" id="IPR008979">
    <property type="entry name" value="Galactose-bd-like_sf"/>
</dbReference>
<sequence length="890" mass="99739">MSKAADEGGAGLTAPFRVDYLRVDGKETPLGLDQDAFRFSWRLAGEARGLQSRTARIWVATERRLLDEGEADVWDSGPFAGESLHADYAGPRLQSASRYWWKVAVWNEAGERSDSKPARFDTGLFPEDWKAQWIWRTTDTLTNDYAYFRKEIEANKRIAYAKLFMSAHNVAQVFVNGTRIGGYGSPAPTNPDKRKYYLAYDVTAALRQGSNCLSAIAHYLGGSGQNYVNGVPGFRLQLEAVYEDGTGQRWTTDTTWETLQTMPRSAGMPYQQNRRMSAIDDYDARKLDPAWQLPGFDKSACRRAVVADVREDGWPMKWQDIPEGAAEETIVPRDITPPGTPAGTQVFDTGKIVSGWPRIRLPGIPGVTVQMRYAEDLEQSGFVKHHVCNEKQERHYDRYTMRGDAAETWEPDLSYKAFRYVEITGYPDILVPGDHVDIVFAHTDLACEGRFRCSDEMLNRLFEAAVQTQKNNVLGQTVDCPHREQAQYLADSDLQAELLLYNFDSHSMLEKVLADFADSQLEDGTFPFVYPTNNDHPDFHLQIPEWDLHYCTLWWKLYWSGGDIRVLERYYDTAKRMVDYYFGTADSETGLVPVGKGWHISDWPYPTVDHGSPFLTVQNVKLVQAARIVADAAGRIGRSDDGESYARLADGLGRSIVRYLYDAERKRFVDCLGSANAHQGVNGLALHAGLVPEADERAVAEYVAGKEWEARTVLSLPMLRALFEYGEPEAAFRLIARREYPGWGYMIGQGATTLWEGWNDIESHCHAWNGYPIRLLQEYVTGVRAIAPGFAEVSIRPFVPEGLRFAEACVTTVRGPISVRWERTGQATGSVLRLSLDIPASTKAKLSLDRVPIAGSLSVAKEGSAEAAAFSGREMELASGKYELLLSGRA</sequence>
<protein>
    <recommendedName>
        <fullName evidence="2">alpha-L-rhamnosidase</fullName>
        <ecNumber evidence="2">3.2.1.40</ecNumber>
    </recommendedName>
</protein>
<evidence type="ECO:0000259" key="4">
    <source>
        <dbReference type="Pfam" id="PF05592"/>
    </source>
</evidence>
<evidence type="ECO:0000313" key="9">
    <source>
        <dbReference type="Proteomes" id="UP000247476"/>
    </source>
</evidence>
<dbReference type="InterPro" id="IPR013783">
    <property type="entry name" value="Ig-like_fold"/>
</dbReference>
<name>A0A2V5K5W7_9BACL</name>
<reference evidence="8 9" key="1">
    <citation type="submission" date="2018-05" db="EMBL/GenBank/DDBJ databases">
        <title>Paenibacillus flagellatus sp. nov., isolated from selenium mineral soil.</title>
        <authorList>
            <person name="Dai X."/>
        </authorList>
    </citation>
    <scope>NUCLEOTIDE SEQUENCE [LARGE SCALE GENOMIC DNA]</scope>
    <source>
        <strain evidence="8 9">DXL2</strain>
    </source>
</reference>
<accession>A0A2V5K5W7</accession>
<feature type="domain" description="Alpha-L-rhamnosidase concanavalin-like" evidence="4">
    <location>
        <begin position="341"/>
        <end position="429"/>
    </location>
</feature>
<dbReference type="EC" id="3.2.1.40" evidence="2"/>
<evidence type="ECO:0000256" key="1">
    <source>
        <dbReference type="ARBA" id="ARBA00001445"/>
    </source>
</evidence>
<evidence type="ECO:0000256" key="3">
    <source>
        <dbReference type="ARBA" id="ARBA00022801"/>
    </source>
</evidence>
<feature type="domain" description="Alpha-L-rhamnosidase six-hairpin glycosidase" evidence="6">
    <location>
        <begin position="449"/>
        <end position="780"/>
    </location>
</feature>
<dbReference type="SUPFAM" id="SSF48208">
    <property type="entry name" value="Six-hairpin glycosidases"/>
    <property type="match status" value="1"/>
</dbReference>
<evidence type="ECO:0000259" key="6">
    <source>
        <dbReference type="Pfam" id="PF17389"/>
    </source>
</evidence>
<evidence type="ECO:0000313" key="8">
    <source>
        <dbReference type="EMBL" id="PYI53163.1"/>
    </source>
</evidence>
<dbReference type="RefSeq" id="WP_110841712.1">
    <property type="nucleotide sequence ID" value="NZ_QJVJ01000008.1"/>
</dbReference>
<dbReference type="Gene3D" id="2.60.420.10">
    <property type="entry name" value="Maltose phosphorylase, domain 3"/>
    <property type="match status" value="1"/>
</dbReference>